<dbReference type="Proteomes" id="UP000240042">
    <property type="component" value="Unassembled WGS sequence"/>
</dbReference>
<dbReference type="PRINTS" id="PR00411">
    <property type="entry name" value="PNDRDTASEI"/>
</dbReference>
<evidence type="ECO:0000313" key="10">
    <source>
        <dbReference type="Proteomes" id="UP000240042"/>
    </source>
</evidence>
<dbReference type="OrthoDB" id="9802028at2"/>
<evidence type="ECO:0000313" key="9">
    <source>
        <dbReference type="EMBL" id="SFB82377.1"/>
    </source>
</evidence>
<proteinExistence type="inferred from homology"/>
<dbReference type="GO" id="GO:0016491">
    <property type="term" value="F:oxidoreductase activity"/>
    <property type="evidence" value="ECO:0007669"/>
    <property type="project" value="UniProtKB-KW"/>
</dbReference>
<sequence length="442" mass="48083">MNIIIAGGNAAGMSAASRLRKNLPNANIIVLEKGNLVSFGACGLPYFVASEFDDQNEMIARPLEAFQKINIDVRLFHEAISLDPQANTISAKNTQTQEMITLPYDKLLISTGAAPFIPNIEGINLEGVHTLTKMEDGAALRTALPNVEKVVIIGGGFIGLETAEAMLHQGKEVTIIELDSRVSSRVFDPEITEHLENTIRKHGVNLRLEEKVIKFSGKKKIQFVHTNTNTYAADLVIIAAGFSPATKWCQNIGLEMLPNGAIIIDDQAKTNIKGIYAAGDCATIKHCVLNQQRYIPLATSANKLGRCLGDILAGKNIKFQGTLGSSALRFMDFEAGRTGISEHEAQSAGYNYSTNTIQDFNHTSYIPGKTPLYIKLIYDNNSRILLGGQICGPQDAVLRVDALAAAIFKKMTVDELGMLDFIYAPPFARTWEALNIAGNTSK</sequence>
<dbReference type="InterPro" id="IPR036188">
    <property type="entry name" value="FAD/NAD-bd_sf"/>
</dbReference>
<dbReference type="PANTHER" id="PTHR43429:SF1">
    <property type="entry name" value="NAD(P)H SULFUR OXIDOREDUCTASE (COA-DEPENDENT)"/>
    <property type="match status" value="1"/>
</dbReference>
<dbReference type="InterPro" id="IPR004099">
    <property type="entry name" value="Pyr_nucl-diS_OxRdtase_dimer"/>
</dbReference>
<evidence type="ECO:0000256" key="3">
    <source>
        <dbReference type="ARBA" id="ARBA00022630"/>
    </source>
</evidence>
<dbReference type="AlphaFoldDB" id="A0A1I1E5M4"/>
<dbReference type="SUPFAM" id="SSF51905">
    <property type="entry name" value="FAD/NAD(P)-binding domain"/>
    <property type="match status" value="1"/>
</dbReference>
<reference evidence="10" key="1">
    <citation type="submission" date="2016-10" db="EMBL/GenBank/DDBJ databases">
        <authorList>
            <person name="Varghese N."/>
            <person name="Submissions S."/>
        </authorList>
    </citation>
    <scope>NUCLEOTIDE SEQUENCE [LARGE SCALE GENOMIC DNA]</scope>
    <source>
        <strain evidence="10">ATCC 43811</strain>
    </source>
</reference>
<organism evidence="9 10">
    <name type="scientific">Brevinema andersonii</name>
    <dbReference type="NCBI Taxonomy" id="34097"/>
    <lineage>
        <taxon>Bacteria</taxon>
        <taxon>Pseudomonadati</taxon>
        <taxon>Spirochaetota</taxon>
        <taxon>Spirochaetia</taxon>
        <taxon>Brevinematales</taxon>
        <taxon>Brevinemataceae</taxon>
        <taxon>Brevinema</taxon>
    </lineage>
</organism>
<comment type="cofactor">
    <cofactor evidence="1">
        <name>FAD</name>
        <dbReference type="ChEBI" id="CHEBI:57692"/>
    </cofactor>
</comment>
<evidence type="ECO:0000256" key="5">
    <source>
        <dbReference type="ARBA" id="ARBA00023002"/>
    </source>
</evidence>
<protein>
    <submittedName>
        <fullName evidence="9">NADPH-dependent 2,4-dienoyl-CoA reductase, sulfur reductase</fullName>
    </submittedName>
</protein>
<dbReference type="STRING" id="34097.SAMN02745150_00963"/>
<evidence type="ECO:0000259" key="7">
    <source>
        <dbReference type="Pfam" id="PF02852"/>
    </source>
</evidence>
<feature type="domain" description="Pyridine nucleotide-disulphide oxidoreductase dimerisation" evidence="7">
    <location>
        <begin position="328"/>
        <end position="431"/>
    </location>
</feature>
<evidence type="ECO:0000256" key="6">
    <source>
        <dbReference type="ARBA" id="ARBA00023284"/>
    </source>
</evidence>
<comment type="similarity">
    <text evidence="2">Belongs to the class-III pyridine nucleotide-disulfide oxidoreductase family.</text>
</comment>
<evidence type="ECO:0000256" key="4">
    <source>
        <dbReference type="ARBA" id="ARBA00022827"/>
    </source>
</evidence>
<evidence type="ECO:0000256" key="2">
    <source>
        <dbReference type="ARBA" id="ARBA00009130"/>
    </source>
</evidence>
<dbReference type="Pfam" id="PF07992">
    <property type="entry name" value="Pyr_redox_2"/>
    <property type="match status" value="1"/>
</dbReference>
<dbReference type="NCBIfam" id="NF007123">
    <property type="entry name" value="PRK09564.1"/>
    <property type="match status" value="1"/>
</dbReference>
<dbReference type="InterPro" id="IPR050260">
    <property type="entry name" value="FAD-bd_OxRdtase"/>
</dbReference>
<dbReference type="RefSeq" id="WP_092319175.1">
    <property type="nucleotide sequence ID" value="NZ_FOKY01000007.1"/>
</dbReference>
<dbReference type="PANTHER" id="PTHR43429">
    <property type="entry name" value="PYRIDINE NUCLEOTIDE-DISULFIDE OXIDOREDUCTASE DOMAIN-CONTAINING"/>
    <property type="match status" value="1"/>
</dbReference>
<dbReference type="InterPro" id="IPR023753">
    <property type="entry name" value="FAD/NAD-binding_dom"/>
</dbReference>
<keyword evidence="4" id="KW-0274">FAD</keyword>
<gene>
    <name evidence="9" type="ORF">SAMN02745150_00963</name>
</gene>
<name>A0A1I1E5M4_BREAD</name>
<evidence type="ECO:0000259" key="8">
    <source>
        <dbReference type="Pfam" id="PF07992"/>
    </source>
</evidence>
<keyword evidence="5" id="KW-0560">Oxidoreductase</keyword>
<dbReference type="SUPFAM" id="SSF55424">
    <property type="entry name" value="FAD/NAD-linked reductases, dimerisation (C-terminal) domain"/>
    <property type="match status" value="1"/>
</dbReference>
<keyword evidence="3" id="KW-0285">Flavoprotein</keyword>
<dbReference type="EMBL" id="FOKY01000007">
    <property type="protein sequence ID" value="SFB82377.1"/>
    <property type="molecule type" value="Genomic_DNA"/>
</dbReference>
<dbReference type="PRINTS" id="PR00368">
    <property type="entry name" value="FADPNR"/>
</dbReference>
<keyword evidence="10" id="KW-1185">Reference proteome</keyword>
<keyword evidence="6" id="KW-0676">Redox-active center</keyword>
<dbReference type="Gene3D" id="3.50.50.60">
    <property type="entry name" value="FAD/NAD(P)-binding domain"/>
    <property type="match status" value="2"/>
</dbReference>
<evidence type="ECO:0000256" key="1">
    <source>
        <dbReference type="ARBA" id="ARBA00001974"/>
    </source>
</evidence>
<feature type="domain" description="FAD/NAD(P)-binding" evidence="8">
    <location>
        <begin position="2"/>
        <end position="301"/>
    </location>
</feature>
<accession>A0A1I1E5M4</accession>
<dbReference type="Pfam" id="PF02852">
    <property type="entry name" value="Pyr_redox_dim"/>
    <property type="match status" value="1"/>
</dbReference>
<dbReference type="InterPro" id="IPR016156">
    <property type="entry name" value="FAD/NAD-linked_Rdtase_dimer_sf"/>
</dbReference>